<evidence type="ECO:0000256" key="1">
    <source>
        <dbReference type="ARBA" id="ARBA00004123"/>
    </source>
</evidence>
<feature type="region of interest" description="Disordered" evidence="6">
    <location>
        <begin position="317"/>
        <end position="342"/>
    </location>
</feature>
<dbReference type="PROSITE" id="PS50082">
    <property type="entry name" value="WD_REPEATS_2"/>
    <property type="match status" value="1"/>
</dbReference>
<proteinExistence type="predicted"/>
<comment type="subcellular location">
    <subcellularLocation>
        <location evidence="1">Nucleus</location>
    </subcellularLocation>
</comment>
<dbReference type="Gene3D" id="2.130.10.10">
    <property type="entry name" value="YVTN repeat-like/Quinoprotein amine dehydrogenase"/>
    <property type="match status" value="1"/>
</dbReference>
<name>A0A7S2EI41_9STRA</name>
<dbReference type="EMBL" id="HBGN01023795">
    <property type="protein sequence ID" value="CAD9338338.1"/>
    <property type="molecule type" value="Transcribed_RNA"/>
</dbReference>
<keyword evidence="2 5" id="KW-0853">WD repeat</keyword>
<dbReference type="InterPro" id="IPR001680">
    <property type="entry name" value="WD40_rpt"/>
</dbReference>
<dbReference type="AlphaFoldDB" id="A0A7S2EI41"/>
<dbReference type="InterPro" id="IPR037850">
    <property type="entry name" value="RBBP5/Swd1"/>
</dbReference>
<dbReference type="SUPFAM" id="SSF50998">
    <property type="entry name" value="Quinoprotein alcohol dehydrogenase-like"/>
    <property type="match status" value="1"/>
</dbReference>
<evidence type="ECO:0000256" key="3">
    <source>
        <dbReference type="ARBA" id="ARBA00022737"/>
    </source>
</evidence>
<gene>
    <name evidence="7" type="ORF">DBRI1063_LOCUS15217</name>
</gene>
<feature type="region of interest" description="Disordered" evidence="6">
    <location>
        <begin position="399"/>
        <end position="426"/>
    </location>
</feature>
<dbReference type="PROSITE" id="PS50294">
    <property type="entry name" value="WD_REPEATS_REGION"/>
    <property type="match status" value="1"/>
</dbReference>
<evidence type="ECO:0000256" key="4">
    <source>
        <dbReference type="ARBA" id="ARBA00023242"/>
    </source>
</evidence>
<evidence type="ECO:0000256" key="5">
    <source>
        <dbReference type="PROSITE-ProRule" id="PRU00221"/>
    </source>
</evidence>
<feature type="compositionally biased region" description="Polar residues" evidence="6">
    <location>
        <begin position="399"/>
        <end position="414"/>
    </location>
</feature>
<feature type="compositionally biased region" description="Basic residues" evidence="6">
    <location>
        <begin position="213"/>
        <end position="223"/>
    </location>
</feature>
<feature type="region of interest" description="Disordered" evidence="6">
    <location>
        <begin position="213"/>
        <end position="241"/>
    </location>
</feature>
<dbReference type="GO" id="GO:0048188">
    <property type="term" value="C:Set1C/COMPASS complex"/>
    <property type="evidence" value="ECO:0007669"/>
    <property type="project" value="InterPro"/>
</dbReference>
<organism evidence="7">
    <name type="scientific">Ditylum brightwellii</name>
    <dbReference type="NCBI Taxonomy" id="49249"/>
    <lineage>
        <taxon>Eukaryota</taxon>
        <taxon>Sar</taxon>
        <taxon>Stramenopiles</taxon>
        <taxon>Ochrophyta</taxon>
        <taxon>Bacillariophyta</taxon>
        <taxon>Mediophyceae</taxon>
        <taxon>Lithodesmiophycidae</taxon>
        <taxon>Lithodesmiales</taxon>
        <taxon>Lithodesmiaceae</taxon>
        <taxon>Ditylum</taxon>
    </lineage>
</organism>
<dbReference type="SMART" id="SM00320">
    <property type="entry name" value="WD40"/>
    <property type="match status" value="3"/>
</dbReference>
<sequence>MNLEDSQPPVRKKIRMNKKMTAADAAAAIAAADKNVKAKEKAALAARAAAGGVGSMPSMPPLYVPQAPLVVPQPPVMDKSMKERHEAALKRMQIDNLRKIKGNTAKAEKKAAKEAKEKEKTIKRESKAKEREKNRLEAAAVAAASSIIDEEKDAVVGGGVFPPGVTSAGGIVGSGESDPAAALAAGGAAAAAAAAAAVQAYSAAAQQQAAAGKKLKQWKTKKQQRQDARILKRSPPPPPTRYQTLLLPLPSPIGGPAVLHPHDGYAGLACLVDGSLCLFRFPPAAYYEVVVPPKSAGAPWVDTVTRSEREKKGRMMYVVPPPSSSSFDNDESRPKKKGGREKSSNYFVTCASFDKDGSSIYAATKCGTLLAYRVPPFVMASLGSPPTQTFKMWQATNLSNSGPSRTMASQQSIPTCPPPPPPSRGKTNTLRPSFRIKIPGGARALSITVSRNGRLILVNSADSAMRLYDAEECWKLEGMEENEEMARREEARQKKGRVSPMQLPPASTAVKPRFVFQDLVSKNPWAACDFSGDGEYVVGGCNLTPQMGDKYELYLWNTSTGALLDQLTGPNVALHSLSWHPTRSFIAVGTSDGLVDIWGPRMDWTAFAPDFQALPMNVEYVEREDEFDVVVDGDEEEERRRKEHESKMEEDDLVDVVTVEKVPVFDSDSEDETEVFHFETKVRCIMPVGRRGFGTGAGAGSNLASGKFGVKEKL</sequence>
<feature type="compositionally biased region" description="Basic and acidic residues" evidence="6">
    <location>
        <begin position="106"/>
        <end position="133"/>
    </location>
</feature>
<protein>
    <submittedName>
        <fullName evidence="7">Uncharacterized protein</fullName>
    </submittedName>
</protein>
<dbReference type="InterPro" id="IPR011047">
    <property type="entry name" value="Quinoprotein_ADH-like_sf"/>
</dbReference>
<feature type="repeat" description="WD" evidence="5">
    <location>
        <begin position="567"/>
        <end position="598"/>
    </location>
</feature>
<dbReference type="PANTHER" id="PTHR44040">
    <property type="entry name" value="RETINOBLASTOMA-BINDING PROTEIN 5"/>
    <property type="match status" value="1"/>
</dbReference>
<keyword evidence="3" id="KW-0677">Repeat</keyword>
<evidence type="ECO:0000313" key="7">
    <source>
        <dbReference type="EMBL" id="CAD9338338.1"/>
    </source>
</evidence>
<evidence type="ECO:0000256" key="6">
    <source>
        <dbReference type="SAM" id="MobiDB-lite"/>
    </source>
</evidence>
<dbReference type="Pfam" id="PF00400">
    <property type="entry name" value="WD40"/>
    <property type="match status" value="1"/>
</dbReference>
<feature type="region of interest" description="Disordered" evidence="6">
    <location>
        <begin position="104"/>
        <end position="133"/>
    </location>
</feature>
<reference evidence="7" key="1">
    <citation type="submission" date="2021-01" db="EMBL/GenBank/DDBJ databases">
        <authorList>
            <person name="Corre E."/>
            <person name="Pelletier E."/>
            <person name="Niang G."/>
            <person name="Scheremetjew M."/>
            <person name="Finn R."/>
            <person name="Kale V."/>
            <person name="Holt S."/>
            <person name="Cochrane G."/>
            <person name="Meng A."/>
            <person name="Brown T."/>
            <person name="Cohen L."/>
        </authorList>
    </citation>
    <scope>NUCLEOTIDE SEQUENCE</scope>
    <source>
        <strain evidence="7">Pop2</strain>
    </source>
</reference>
<accession>A0A7S2EI41</accession>
<keyword evidence="4" id="KW-0539">Nucleus</keyword>
<evidence type="ECO:0000256" key="2">
    <source>
        <dbReference type="ARBA" id="ARBA00022574"/>
    </source>
</evidence>
<dbReference type="PANTHER" id="PTHR44040:SF1">
    <property type="entry name" value="RETINOBLASTOMA-BINDING PROTEIN 5"/>
    <property type="match status" value="1"/>
</dbReference>
<dbReference type="InterPro" id="IPR015943">
    <property type="entry name" value="WD40/YVTN_repeat-like_dom_sf"/>
</dbReference>